<evidence type="ECO:0000259" key="1">
    <source>
        <dbReference type="PROSITE" id="PS50404"/>
    </source>
</evidence>
<name>A0A8S1A417_ARCPL</name>
<evidence type="ECO:0000313" key="2">
    <source>
        <dbReference type="EMBL" id="CAB3239215.1"/>
    </source>
</evidence>
<dbReference type="PANTHER" id="PTHR43969">
    <property type="entry name" value="GLUTATHIONE S TRANSFERASE D10, ISOFORM A-RELATED"/>
    <property type="match status" value="1"/>
</dbReference>
<dbReference type="GO" id="GO:0004364">
    <property type="term" value="F:glutathione transferase activity"/>
    <property type="evidence" value="ECO:0007669"/>
    <property type="project" value="TreeGrafter"/>
</dbReference>
<feature type="domain" description="GST N-terminal" evidence="1">
    <location>
        <begin position="1"/>
        <end position="82"/>
    </location>
</feature>
<sequence>MAPILYMIDASPPANAVRMFADIIGLDLELKRLDMTVAEHKSPEYLKINPIGSIPALKDGDFVVSDSHVIMKYLLSKIKAAQNIYKCRYVKDLGGDLLCKDLAVKKKEVQPPDLPLNQGRVAPVVTPADVQTALCRSRNRKVVGAD</sequence>
<organism evidence="2 3">
    <name type="scientific">Arctia plantaginis</name>
    <name type="common">Wood tiger moth</name>
    <name type="synonym">Phalaena plantaginis</name>
    <dbReference type="NCBI Taxonomy" id="874455"/>
    <lineage>
        <taxon>Eukaryota</taxon>
        <taxon>Metazoa</taxon>
        <taxon>Ecdysozoa</taxon>
        <taxon>Arthropoda</taxon>
        <taxon>Hexapoda</taxon>
        <taxon>Insecta</taxon>
        <taxon>Pterygota</taxon>
        <taxon>Neoptera</taxon>
        <taxon>Endopterygota</taxon>
        <taxon>Lepidoptera</taxon>
        <taxon>Glossata</taxon>
        <taxon>Ditrysia</taxon>
        <taxon>Noctuoidea</taxon>
        <taxon>Erebidae</taxon>
        <taxon>Arctiinae</taxon>
        <taxon>Arctia</taxon>
    </lineage>
</organism>
<dbReference type="InterPro" id="IPR036249">
    <property type="entry name" value="Thioredoxin-like_sf"/>
</dbReference>
<dbReference type="SUPFAM" id="SSF52833">
    <property type="entry name" value="Thioredoxin-like"/>
    <property type="match status" value="1"/>
</dbReference>
<gene>
    <name evidence="2" type="ORF">APLA_LOCUS7711</name>
</gene>
<dbReference type="PROSITE" id="PS50404">
    <property type="entry name" value="GST_NTER"/>
    <property type="match status" value="1"/>
</dbReference>
<dbReference type="InterPro" id="IPR004045">
    <property type="entry name" value="Glutathione_S-Trfase_N"/>
</dbReference>
<protein>
    <recommendedName>
        <fullName evidence="1">GST N-terminal domain-containing protein</fullName>
    </recommendedName>
</protein>
<dbReference type="GO" id="GO:0006749">
    <property type="term" value="P:glutathione metabolic process"/>
    <property type="evidence" value="ECO:0007669"/>
    <property type="project" value="TreeGrafter"/>
</dbReference>
<dbReference type="EMBL" id="CADEBC010000502">
    <property type="protein sequence ID" value="CAB3239215.1"/>
    <property type="molecule type" value="Genomic_DNA"/>
</dbReference>
<evidence type="ECO:0000313" key="3">
    <source>
        <dbReference type="Proteomes" id="UP000494106"/>
    </source>
</evidence>
<comment type="caution">
    <text evidence="2">The sequence shown here is derived from an EMBL/GenBank/DDBJ whole genome shotgun (WGS) entry which is preliminary data.</text>
</comment>
<dbReference type="OrthoDB" id="422574at2759"/>
<reference evidence="2 3" key="1">
    <citation type="submission" date="2020-04" db="EMBL/GenBank/DDBJ databases">
        <authorList>
            <person name="Wallbank WR R."/>
            <person name="Pardo Diaz C."/>
            <person name="Kozak K."/>
            <person name="Martin S."/>
            <person name="Jiggins C."/>
            <person name="Moest M."/>
            <person name="Warren A I."/>
            <person name="Byers J.R.P. K."/>
            <person name="Montejo-Kovacevich G."/>
            <person name="Yen C E."/>
        </authorList>
    </citation>
    <scope>NUCLEOTIDE SEQUENCE [LARGE SCALE GENOMIC DNA]</scope>
</reference>
<dbReference type="Gene3D" id="3.40.30.10">
    <property type="entry name" value="Glutaredoxin"/>
    <property type="match status" value="1"/>
</dbReference>
<accession>A0A8S1A417</accession>
<dbReference type="PANTHER" id="PTHR43969:SF8">
    <property type="entry name" value="GLUTATHIONE S TRANSFERASE E13, ISOFORM A-RELATED"/>
    <property type="match status" value="1"/>
</dbReference>
<proteinExistence type="predicted"/>
<keyword evidence="3" id="KW-1185">Reference proteome</keyword>
<dbReference type="AlphaFoldDB" id="A0A8S1A417"/>
<dbReference type="Pfam" id="PF02798">
    <property type="entry name" value="GST_N"/>
    <property type="match status" value="1"/>
</dbReference>
<dbReference type="Proteomes" id="UP000494106">
    <property type="component" value="Unassembled WGS sequence"/>
</dbReference>